<dbReference type="Pfam" id="PF00288">
    <property type="entry name" value="GHMP_kinases_N"/>
    <property type="match status" value="1"/>
</dbReference>
<evidence type="ECO:0000256" key="8">
    <source>
        <dbReference type="ARBA" id="ARBA00022741"/>
    </source>
</evidence>
<evidence type="ECO:0000259" key="14">
    <source>
        <dbReference type="Pfam" id="PF00288"/>
    </source>
</evidence>
<evidence type="ECO:0000256" key="11">
    <source>
        <dbReference type="ARBA" id="ARBA00049375"/>
    </source>
</evidence>
<dbReference type="Gene3D" id="3.30.230.10">
    <property type="match status" value="1"/>
</dbReference>
<proteinExistence type="inferred from homology"/>
<comment type="subcellular location">
    <subcellularLocation>
        <location evidence="13">Cytoplasm</location>
    </subcellularLocation>
</comment>
<dbReference type="AlphaFoldDB" id="A0A2N6VRP7"/>
<dbReference type="GO" id="GO:0004413">
    <property type="term" value="F:homoserine kinase activity"/>
    <property type="evidence" value="ECO:0007669"/>
    <property type="project" value="UniProtKB-UniRule"/>
</dbReference>
<keyword evidence="10 13" id="KW-0067">ATP-binding</keyword>
<dbReference type="GO" id="GO:0009088">
    <property type="term" value="P:threonine biosynthetic process"/>
    <property type="evidence" value="ECO:0007669"/>
    <property type="project" value="UniProtKB-UniRule"/>
</dbReference>
<feature type="domain" description="GHMP kinase C-terminal" evidence="15">
    <location>
        <begin position="224"/>
        <end position="271"/>
    </location>
</feature>
<evidence type="ECO:0000256" key="10">
    <source>
        <dbReference type="ARBA" id="ARBA00022840"/>
    </source>
</evidence>
<keyword evidence="6 13" id="KW-0808">Transferase</keyword>
<feature type="domain" description="GHMP kinase N-terminal" evidence="14">
    <location>
        <begin position="65"/>
        <end position="150"/>
    </location>
</feature>
<evidence type="ECO:0000256" key="6">
    <source>
        <dbReference type="ARBA" id="ARBA00022679"/>
    </source>
</evidence>
<evidence type="ECO:0000256" key="5">
    <source>
        <dbReference type="ARBA" id="ARBA00022605"/>
    </source>
</evidence>
<dbReference type="InterPro" id="IPR006204">
    <property type="entry name" value="GHMP_kinase_N_dom"/>
</dbReference>
<keyword evidence="13" id="KW-0963">Cytoplasm</keyword>
<comment type="function">
    <text evidence="12 13">Catalyzes the ATP-dependent phosphorylation of L-homoserine to L-homoserine phosphate.</text>
</comment>
<evidence type="ECO:0000256" key="13">
    <source>
        <dbReference type="HAMAP-Rule" id="MF_00384"/>
    </source>
</evidence>
<dbReference type="NCBIfam" id="TIGR00191">
    <property type="entry name" value="thrB"/>
    <property type="match status" value="1"/>
</dbReference>
<dbReference type="HAMAP" id="MF_00384">
    <property type="entry name" value="Homoser_kinase"/>
    <property type="match status" value="1"/>
</dbReference>
<evidence type="ECO:0000256" key="1">
    <source>
        <dbReference type="ARBA" id="ARBA00005015"/>
    </source>
</evidence>
<dbReference type="EC" id="2.7.1.39" evidence="3 13"/>
<comment type="similarity">
    <text evidence="2 13">Belongs to the GHMP kinase family. Homoserine kinase subfamily.</text>
</comment>
<dbReference type="InterPro" id="IPR014721">
    <property type="entry name" value="Ribsml_uS5_D2-typ_fold_subgr"/>
</dbReference>
<evidence type="ECO:0000256" key="4">
    <source>
        <dbReference type="ARBA" id="ARBA00017858"/>
    </source>
</evidence>
<evidence type="ECO:0000313" key="16">
    <source>
        <dbReference type="EMBL" id="PMD06688.1"/>
    </source>
</evidence>
<dbReference type="Proteomes" id="UP000235598">
    <property type="component" value="Unassembled WGS sequence"/>
</dbReference>
<dbReference type="InterPro" id="IPR036554">
    <property type="entry name" value="GHMP_kinase_C_sf"/>
</dbReference>
<dbReference type="PANTHER" id="PTHR20861">
    <property type="entry name" value="HOMOSERINE/4-DIPHOSPHOCYTIDYL-2-C-METHYL-D-ERYTHRITOL KINASE"/>
    <property type="match status" value="1"/>
</dbReference>
<dbReference type="GO" id="GO:0005524">
    <property type="term" value="F:ATP binding"/>
    <property type="evidence" value="ECO:0007669"/>
    <property type="project" value="UniProtKB-UniRule"/>
</dbReference>
<evidence type="ECO:0000259" key="15">
    <source>
        <dbReference type="Pfam" id="PF08544"/>
    </source>
</evidence>
<dbReference type="InterPro" id="IPR000870">
    <property type="entry name" value="Homoserine_kinase"/>
</dbReference>
<comment type="pathway">
    <text evidence="1 13">Amino-acid biosynthesis; L-threonine biosynthesis; L-threonine from L-aspartate: step 4/5.</text>
</comment>
<keyword evidence="9 13" id="KW-0418">Kinase</keyword>
<protein>
    <recommendedName>
        <fullName evidence="4 13">Homoserine kinase</fullName>
        <shortName evidence="13">HK</shortName>
        <shortName evidence="13">HSK</shortName>
        <ecNumber evidence="3 13">2.7.1.39</ecNumber>
    </recommendedName>
</protein>
<feature type="binding site" evidence="13">
    <location>
        <begin position="93"/>
        <end position="103"/>
    </location>
    <ligand>
        <name>ATP</name>
        <dbReference type="ChEBI" id="CHEBI:30616"/>
    </ligand>
</feature>
<evidence type="ECO:0000256" key="3">
    <source>
        <dbReference type="ARBA" id="ARBA00012078"/>
    </source>
</evidence>
<sequence>MLTIEVSAPATSANLGPGYDSFGMALDLSDSITAVLHDEPVDLNNCVKVSGEGEGQLPTTSDHLIHRVTTTILRDRGIDVGDRLTLDCVNAIPQSRGMGSSAASVVAGISIADVISEHFDQPKPSAQDKLRWAIHFEGHPDNAAPALFGGVSVSWVDGDGQPVSASLPVHPSITAVLIVPDTRLDTQVARDLLPEVVPHADAAANSACAGLLVHAIGNDPSLLFEATVDRLHQEYRRSAMPESLARVDALRDAGLAAVVSGAGPTVAVLGTEVDLLARCEDILSGDESRMIAASIADSGVVVTSTPR</sequence>
<comment type="catalytic activity">
    <reaction evidence="11 13">
        <text>L-homoserine + ATP = O-phospho-L-homoserine + ADP + H(+)</text>
        <dbReference type="Rhea" id="RHEA:13985"/>
        <dbReference type="ChEBI" id="CHEBI:15378"/>
        <dbReference type="ChEBI" id="CHEBI:30616"/>
        <dbReference type="ChEBI" id="CHEBI:57476"/>
        <dbReference type="ChEBI" id="CHEBI:57590"/>
        <dbReference type="ChEBI" id="CHEBI:456216"/>
        <dbReference type="EC" id="2.7.1.39"/>
    </reaction>
</comment>
<dbReference type="GO" id="GO:0005737">
    <property type="term" value="C:cytoplasm"/>
    <property type="evidence" value="ECO:0007669"/>
    <property type="project" value="UniProtKB-SubCell"/>
</dbReference>
<dbReference type="InterPro" id="IPR006203">
    <property type="entry name" value="GHMP_knse_ATP-bd_CS"/>
</dbReference>
<dbReference type="PRINTS" id="PR00958">
    <property type="entry name" value="HOMSERKINASE"/>
</dbReference>
<organism evidence="16 17">
    <name type="scientific">Brevibacterium paucivorans</name>
    <dbReference type="NCBI Taxonomy" id="170994"/>
    <lineage>
        <taxon>Bacteria</taxon>
        <taxon>Bacillati</taxon>
        <taxon>Actinomycetota</taxon>
        <taxon>Actinomycetes</taxon>
        <taxon>Micrococcales</taxon>
        <taxon>Brevibacteriaceae</taxon>
        <taxon>Brevibacterium</taxon>
    </lineage>
</organism>
<dbReference type="Gene3D" id="3.30.70.890">
    <property type="entry name" value="GHMP kinase, C-terminal domain"/>
    <property type="match status" value="1"/>
</dbReference>
<reference evidence="16 17" key="1">
    <citation type="submission" date="2017-09" db="EMBL/GenBank/DDBJ databases">
        <title>Bacterial strain isolated from the female urinary microbiota.</title>
        <authorList>
            <person name="Thomas-White K."/>
            <person name="Kumar N."/>
            <person name="Forster S."/>
            <person name="Putonti C."/>
            <person name="Lawley T."/>
            <person name="Wolfe A.J."/>
        </authorList>
    </citation>
    <scope>NUCLEOTIDE SEQUENCE [LARGE SCALE GENOMIC DNA]</scope>
    <source>
        <strain evidence="16 17">UMB1301</strain>
    </source>
</reference>
<dbReference type="SUPFAM" id="SSF54211">
    <property type="entry name" value="Ribosomal protein S5 domain 2-like"/>
    <property type="match status" value="1"/>
</dbReference>
<evidence type="ECO:0000256" key="12">
    <source>
        <dbReference type="ARBA" id="ARBA00049954"/>
    </source>
</evidence>
<gene>
    <name evidence="13 16" type="primary">thrB</name>
    <name evidence="16" type="ORF">CJ199_01610</name>
</gene>
<dbReference type="PANTHER" id="PTHR20861:SF1">
    <property type="entry name" value="HOMOSERINE KINASE"/>
    <property type="match status" value="1"/>
</dbReference>
<comment type="caution">
    <text evidence="16">The sequence shown here is derived from an EMBL/GenBank/DDBJ whole genome shotgun (WGS) entry which is preliminary data.</text>
</comment>
<name>A0A2N6VRP7_9MICO</name>
<keyword evidence="8 13" id="KW-0547">Nucleotide-binding</keyword>
<keyword evidence="7 13" id="KW-0791">Threonine biosynthesis</keyword>
<evidence type="ECO:0000256" key="2">
    <source>
        <dbReference type="ARBA" id="ARBA00007370"/>
    </source>
</evidence>
<dbReference type="OrthoDB" id="9769912at2"/>
<dbReference type="InterPro" id="IPR020568">
    <property type="entry name" value="Ribosomal_Su5_D2-typ_SF"/>
</dbReference>
<evidence type="ECO:0000256" key="7">
    <source>
        <dbReference type="ARBA" id="ARBA00022697"/>
    </source>
</evidence>
<accession>A0A2N6VRP7</accession>
<dbReference type="EMBL" id="PNHK01000001">
    <property type="protein sequence ID" value="PMD06688.1"/>
    <property type="molecule type" value="Genomic_DNA"/>
</dbReference>
<evidence type="ECO:0000313" key="17">
    <source>
        <dbReference type="Proteomes" id="UP000235598"/>
    </source>
</evidence>
<dbReference type="InterPro" id="IPR013750">
    <property type="entry name" value="GHMP_kinase_C_dom"/>
</dbReference>
<evidence type="ECO:0000256" key="9">
    <source>
        <dbReference type="ARBA" id="ARBA00022777"/>
    </source>
</evidence>
<dbReference type="Pfam" id="PF08544">
    <property type="entry name" value="GHMP_kinases_C"/>
    <property type="match status" value="1"/>
</dbReference>
<dbReference type="PIRSF" id="PIRSF000676">
    <property type="entry name" value="Homoser_kin"/>
    <property type="match status" value="1"/>
</dbReference>
<dbReference type="PROSITE" id="PS00627">
    <property type="entry name" value="GHMP_KINASES_ATP"/>
    <property type="match status" value="1"/>
</dbReference>
<dbReference type="UniPathway" id="UPA00050">
    <property type="reaction ID" value="UER00064"/>
</dbReference>
<dbReference type="SUPFAM" id="SSF55060">
    <property type="entry name" value="GHMP Kinase, C-terminal domain"/>
    <property type="match status" value="1"/>
</dbReference>
<keyword evidence="5 13" id="KW-0028">Amino-acid biosynthesis</keyword>